<dbReference type="EMBL" id="CAJOBA010004331">
    <property type="protein sequence ID" value="CAF3710073.1"/>
    <property type="molecule type" value="Genomic_DNA"/>
</dbReference>
<reference evidence="1" key="1">
    <citation type="submission" date="2021-02" db="EMBL/GenBank/DDBJ databases">
        <authorList>
            <person name="Nowell W R."/>
        </authorList>
    </citation>
    <scope>NUCLEOTIDE SEQUENCE</scope>
</reference>
<proteinExistence type="predicted"/>
<protein>
    <submittedName>
        <fullName evidence="1">Uncharacterized protein</fullName>
    </submittedName>
</protein>
<dbReference type="EMBL" id="CAJNOK010004330">
    <property type="protein sequence ID" value="CAF0934179.1"/>
    <property type="molecule type" value="Genomic_DNA"/>
</dbReference>
<dbReference type="Proteomes" id="UP000682733">
    <property type="component" value="Unassembled WGS sequence"/>
</dbReference>
<evidence type="ECO:0000313" key="2">
    <source>
        <dbReference type="EMBL" id="CAF3710073.1"/>
    </source>
</evidence>
<name>A0A8S2DN96_9BILA</name>
<accession>A0A8S2DN96</accession>
<comment type="caution">
    <text evidence="1">The sequence shown here is derived from an EMBL/GenBank/DDBJ whole genome shotgun (WGS) entry which is preliminary data.</text>
</comment>
<dbReference type="SUPFAM" id="SSF56399">
    <property type="entry name" value="ADP-ribosylation"/>
    <property type="match status" value="1"/>
</dbReference>
<evidence type="ECO:0000313" key="1">
    <source>
        <dbReference type="EMBL" id="CAF0934179.1"/>
    </source>
</evidence>
<evidence type="ECO:0000313" key="3">
    <source>
        <dbReference type="Proteomes" id="UP000677228"/>
    </source>
</evidence>
<gene>
    <name evidence="1" type="ORF">OVA965_LOCUS11294</name>
    <name evidence="2" type="ORF">TMI583_LOCUS11288</name>
</gene>
<sequence length="417" mass="47911">MSKKGNAMTSLSAELRGQAVTSILAQEEIQLEDDNHSQNFIGILFDETNQYASVKNDLRRIFYDFRAFYNVFDFFAELKSLISTIKILLITTSSSGEFVIPLLEQNVQFISIYIYCQNTNDYGKQRAITYKSQTYVYVDMDLLYQQLKENILNVMKNTTTVAESSSPLTILQVNTASSPLINSHINTASIPSISIFAEKSKNNSIQSLTNHSVSFIHFQLLIESIIRMEHDIIRAKDHMIKKCVECYPNDLKEQENIENFKLNYRPDEVVTWYTKATFLVHLLNKGCGTQNIDSIFPFRLFIADLHNRLTTLRREDKSLDEKFVVYRGKFLQTRVFQMLKGNKNGLVCINGFLSTSFDEQVAICFAGDGSSRSDHVPVIFKLLIDMKILTRPFASIKNESTKQDEDEFYFQSDLFGE</sequence>
<dbReference type="Proteomes" id="UP000677228">
    <property type="component" value="Unassembled WGS sequence"/>
</dbReference>
<dbReference type="AlphaFoldDB" id="A0A8S2DN96"/>
<organism evidence="1 3">
    <name type="scientific">Didymodactylos carnosus</name>
    <dbReference type="NCBI Taxonomy" id="1234261"/>
    <lineage>
        <taxon>Eukaryota</taxon>
        <taxon>Metazoa</taxon>
        <taxon>Spiralia</taxon>
        <taxon>Gnathifera</taxon>
        <taxon>Rotifera</taxon>
        <taxon>Eurotatoria</taxon>
        <taxon>Bdelloidea</taxon>
        <taxon>Philodinida</taxon>
        <taxon>Philodinidae</taxon>
        <taxon>Didymodactylos</taxon>
    </lineage>
</organism>